<feature type="domain" description="PepSY" evidence="1">
    <location>
        <begin position="30"/>
        <end position="100"/>
    </location>
</feature>
<protein>
    <submittedName>
        <fullName evidence="2">Predicted small secreted protein</fullName>
    </submittedName>
</protein>
<reference evidence="3" key="1">
    <citation type="submission" date="2016-10" db="EMBL/GenBank/DDBJ databases">
        <authorList>
            <person name="Varghese N."/>
            <person name="Submissions S."/>
        </authorList>
    </citation>
    <scope>NUCLEOTIDE SEQUENCE [LARGE SCALE GENOMIC DNA]</scope>
    <source>
        <strain evidence="3">CGMCC 1.4250</strain>
    </source>
</reference>
<dbReference type="InterPro" id="IPR025711">
    <property type="entry name" value="PepSY"/>
</dbReference>
<dbReference type="EMBL" id="FOTR01000007">
    <property type="protein sequence ID" value="SFM09370.1"/>
    <property type="molecule type" value="Genomic_DNA"/>
</dbReference>
<dbReference type="Proteomes" id="UP000198565">
    <property type="component" value="Unassembled WGS sequence"/>
</dbReference>
<evidence type="ECO:0000313" key="3">
    <source>
        <dbReference type="Proteomes" id="UP000198565"/>
    </source>
</evidence>
<evidence type="ECO:0000313" key="2">
    <source>
        <dbReference type="EMBL" id="SFM09370.1"/>
    </source>
</evidence>
<proteinExistence type="predicted"/>
<gene>
    <name evidence="2" type="ORF">SAMN04487943_107257</name>
</gene>
<dbReference type="AlphaFoldDB" id="A0A1I4N2E0"/>
<dbReference type="RefSeq" id="WP_091484323.1">
    <property type="nucleotide sequence ID" value="NZ_FOTR01000007.1"/>
</dbReference>
<dbReference type="Pfam" id="PF03413">
    <property type="entry name" value="PepSY"/>
    <property type="match status" value="1"/>
</dbReference>
<accession>A0A1I4N2E0</accession>
<dbReference type="OrthoDB" id="2989832at2"/>
<name>A0A1I4N2E0_9BACI</name>
<dbReference type="STRING" id="334253.SAMN04487943_107257"/>
<organism evidence="2 3">
    <name type="scientific">Gracilibacillus orientalis</name>
    <dbReference type="NCBI Taxonomy" id="334253"/>
    <lineage>
        <taxon>Bacteria</taxon>
        <taxon>Bacillati</taxon>
        <taxon>Bacillota</taxon>
        <taxon>Bacilli</taxon>
        <taxon>Bacillales</taxon>
        <taxon>Bacillaceae</taxon>
        <taxon>Gracilibacillus</taxon>
    </lineage>
</organism>
<sequence>MNKKNTIIIAGSAFLLGYFLKQQQNEKQRIKPEKALKIVKENFQENYEVSGSWIYMKSEPLQKNGLEYKVYHGGITKQFEEQYVPYEFYVDALTGTVIDMFPQHPNQVHTTA</sequence>
<evidence type="ECO:0000259" key="1">
    <source>
        <dbReference type="Pfam" id="PF03413"/>
    </source>
</evidence>
<keyword evidence="3" id="KW-1185">Reference proteome</keyword>